<dbReference type="RefSeq" id="WP_112925629.1">
    <property type="nucleotide sequence ID" value="NZ_CP029556.1"/>
</dbReference>
<dbReference type="PANTHER" id="PTHR21666:SF294">
    <property type="entry name" value="PEPTIDASE M23"/>
    <property type="match status" value="1"/>
</dbReference>
<dbReference type="OrthoDB" id="9809488at2"/>
<dbReference type="KEGG" id="lue:DCD74_00720"/>
<dbReference type="InterPro" id="IPR016047">
    <property type="entry name" value="M23ase_b-sheet_dom"/>
</dbReference>
<evidence type="ECO:0000313" key="3">
    <source>
        <dbReference type="EMBL" id="AXA83407.1"/>
    </source>
</evidence>
<dbReference type="SUPFAM" id="SSF51261">
    <property type="entry name" value="Duplicated hybrid motif"/>
    <property type="match status" value="1"/>
</dbReference>
<feature type="domain" description="M23ase beta-sheet core" evidence="2">
    <location>
        <begin position="152"/>
        <end position="248"/>
    </location>
</feature>
<feature type="chain" id="PRO_5016980295" evidence="1">
    <location>
        <begin position="24"/>
        <end position="279"/>
    </location>
</feature>
<reference evidence="4" key="1">
    <citation type="submission" date="2018-05" db="EMBL/GenBank/DDBJ databases">
        <title>Luteimonas pekinense sp. nov., isolated from human Meibomian gland secretions, Beijing, China.</title>
        <authorList>
            <person name="Wen T."/>
            <person name="Bai H."/>
            <person name="Lv H."/>
        </authorList>
    </citation>
    <scope>NUCLEOTIDE SEQUENCE [LARGE SCALE GENOMIC DNA]</scope>
    <source>
        <strain evidence="4">83-4</strain>
    </source>
</reference>
<proteinExistence type="predicted"/>
<dbReference type="Pfam" id="PF01551">
    <property type="entry name" value="Peptidase_M23"/>
    <property type="match status" value="1"/>
</dbReference>
<dbReference type="InterPro" id="IPR011055">
    <property type="entry name" value="Dup_hybrid_motif"/>
</dbReference>
<protein>
    <submittedName>
        <fullName evidence="3">M23 family peptidase</fullName>
    </submittedName>
</protein>
<dbReference type="InterPro" id="IPR050570">
    <property type="entry name" value="Cell_wall_metabolism_enzyme"/>
</dbReference>
<name>A0A344J2Z7_9GAMM</name>
<keyword evidence="4" id="KW-1185">Reference proteome</keyword>
<evidence type="ECO:0000313" key="4">
    <source>
        <dbReference type="Proteomes" id="UP000251842"/>
    </source>
</evidence>
<organism evidence="3 4">
    <name type="scientific">Solilutibacter oculi</name>
    <dbReference type="NCBI Taxonomy" id="2698682"/>
    <lineage>
        <taxon>Bacteria</taxon>
        <taxon>Pseudomonadati</taxon>
        <taxon>Pseudomonadota</taxon>
        <taxon>Gammaproteobacteria</taxon>
        <taxon>Lysobacterales</taxon>
        <taxon>Lysobacteraceae</taxon>
        <taxon>Solilutibacter</taxon>
    </lineage>
</organism>
<feature type="signal peptide" evidence="1">
    <location>
        <begin position="1"/>
        <end position="23"/>
    </location>
</feature>
<gene>
    <name evidence="3" type="ORF">DCD74_00720</name>
</gene>
<dbReference type="PANTHER" id="PTHR21666">
    <property type="entry name" value="PEPTIDASE-RELATED"/>
    <property type="match status" value="1"/>
</dbReference>
<dbReference type="Proteomes" id="UP000251842">
    <property type="component" value="Chromosome"/>
</dbReference>
<sequence>MRASPIALPLLFVAALIAPRAEAQWLSWPPKTSAPATSTANAKAPSAAVRLRVTRTGSTREVWVDSDIAGPVEVRVEGASPTPLQRTLPAPGSYPLARRDAGAALQLKLRAVPGLPGAMAGDVVYRFPLRLPQVRVGQLPEGTFSHADAENRQAIDFAAPVGTPVVAARAGTVMQAEGRFADTTGQLDQANLVRILHADGSMAVYAHLQRGSLSVAPGHPVEAGQLIARSGNSGWSTGPHLHFAVQVNRGLRLESVPFRMASDEGELRLPRRAEAPSPL</sequence>
<accession>A0A344J2Z7</accession>
<dbReference type="GO" id="GO:0004222">
    <property type="term" value="F:metalloendopeptidase activity"/>
    <property type="evidence" value="ECO:0007669"/>
    <property type="project" value="TreeGrafter"/>
</dbReference>
<dbReference type="AlphaFoldDB" id="A0A344J2Z7"/>
<evidence type="ECO:0000259" key="2">
    <source>
        <dbReference type="Pfam" id="PF01551"/>
    </source>
</evidence>
<dbReference type="CDD" id="cd12797">
    <property type="entry name" value="M23_peptidase"/>
    <property type="match status" value="1"/>
</dbReference>
<evidence type="ECO:0000256" key="1">
    <source>
        <dbReference type="SAM" id="SignalP"/>
    </source>
</evidence>
<dbReference type="Gene3D" id="2.70.70.10">
    <property type="entry name" value="Glucose Permease (Domain IIA)"/>
    <property type="match status" value="1"/>
</dbReference>
<keyword evidence="1" id="KW-0732">Signal</keyword>
<dbReference type="EMBL" id="CP029556">
    <property type="protein sequence ID" value="AXA83407.1"/>
    <property type="molecule type" value="Genomic_DNA"/>
</dbReference>